<keyword evidence="3 4" id="KW-0175">Coiled coil</keyword>
<feature type="compositionally biased region" description="Polar residues" evidence="5">
    <location>
        <begin position="63"/>
        <end position="80"/>
    </location>
</feature>
<dbReference type="GO" id="GO:0003697">
    <property type="term" value="F:single-stranded DNA binding"/>
    <property type="evidence" value="ECO:0007669"/>
    <property type="project" value="TreeGrafter"/>
</dbReference>
<feature type="coiled-coil region" evidence="4">
    <location>
        <begin position="731"/>
        <end position="800"/>
    </location>
</feature>
<keyword evidence="8" id="KW-1185">Reference proteome</keyword>
<accession>A0AAQ3LXB4</accession>
<dbReference type="GO" id="GO:0030915">
    <property type="term" value="C:Smc5-Smc6 complex"/>
    <property type="evidence" value="ECO:0007669"/>
    <property type="project" value="TreeGrafter"/>
</dbReference>
<feature type="coiled-coil region" evidence="4">
    <location>
        <begin position="393"/>
        <end position="499"/>
    </location>
</feature>
<evidence type="ECO:0000256" key="3">
    <source>
        <dbReference type="ARBA" id="ARBA00023054"/>
    </source>
</evidence>
<dbReference type="PANTHER" id="PTHR45916:SF1">
    <property type="entry name" value="STRUCTURAL MAINTENANCE OF CHROMOSOMES PROTEIN 5"/>
    <property type="match status" value="1"/>
</dbReference>
<feature type="region of interest" description="Disordered" evidence="5">
    <location>
        <begin position="258"/>
        <end position="298"/>
    </location>
</feature>
<proteinExistence type="inferred from homology"/>
<evidence type="ECO:0000313" key="8">
    <source>
        <dbReference type="Proteomes" id="UP001303373"/>
    </source>
</evidence>
<gene>
    <name evidence="7" type="ORF">R9X50_00035700</name>
</gene>
<dbReference type="Proteomes" id="UP001303373">
    <property type="component" value="Chromosome 1"/>
</dbReference>
<evidence type="ECO:0000256" key="4">
    <source>
        <dbReference type="SAM" id="Coils"/>
    </source>
</evidence>
<name>A0AAQ3LXB4_9PEZI</name>
<dbReference type="InterPro" id="IPR027417">
    <property type="entry name" value="P-loop_NTPase"/>
</dbReference>
<dbReference type="Pfam" id="PF02463">
    <property type="entry name" value="SMC_N"/>
    <property type="match status" value="1"/>
</dbReference>
<dbReference type="SUPFAM" id="SSF52540">
    <property type="entry name" value="P-loop containing nucleoside triphosphate hydrolases"/>
    <property type="match status" value="1"/>
</dbReference>
<dbReference type="AlphaFoldDB" id="A0AAQ3LXB4"/>
<comment type="similarity">
    <text evidence="1">Belongs to the SMC family. SMC5 subfamily.</text>
</comment>
<dbReference type="InterPro" id="IPR003395">
    <property type="entry name" value="RecF/RecN/SMC_N"/>
</dbReference>
<dbReference type="EMBL" id="CP138580">
    <property type="protein sequence ID" value="WPG97579.1"/>
    <property type="molecule type" value="Genomic_DNA"/>
</dbReference>
<evidence type="ECO:0000256" key="5">
    <source>
        <dbReference type="SAM" id="MobiDB-lite"/>
    </source>
</evidence>
<protein>
    <recommendedName>
        <fullName evidence="2">Structural maintenance of chromosomes protein 5</fullName>
    </recommendedName>
</protein>
<evidence type="ECO:0000259" key="6">
    <source>
        <dbReference type="Pfam" id="PF02463"/>
    </source>
</evidence>
<feature type="domain" description="RecF/RecN/SMC N-terminal" evidence="6">
    <location>
        <begin position="90"/>
        <end position="1091"/>
    </location>
</feature>
<reference evidence="7 8" key="1">
    <citation type="submission" date="2023-11" db="EMBL/GenBank/DDBJ databases">
        <title>An acidophilic fungus is an integral part of prey digestion in a carnivorous sundew plant.</title>
        <authorList>
            <person name="Tsai I.J."/>
        </authorList>
    </citation>
    <scope>NUCLEOTIDE SEQUENCE [LARGE SCALE GENOMIC DNA]</scope>
    <source>
        <strain evidence="7">169a</strain>
    </source>
</reference>
<evidence type="ECO:0000256" key="1">
    <source>
        <dbReference type="ARBA" id="ARBA00010171"/>
    </source>
</evidence>
<feature type="region of interest" description="Disordered" evidence="5">
    <location>
        <begin position="1"/>
        <end position="85"/>
    </location>
</feature>
<dbReference type="GO" id="GO:0000724">
    <property type="term" value="P:double-strand break repair via homologous recombination"/>
    <property type="evidence" value="ECO:0007669"/>
    <property type="project" value="TreeGrafter"/>
</dbReference>
<sequence>MSRNITPARRRRSLTDVDGDGNSQSGFTISKRARMDYSDDNESITDDGVQSPNEPLLPDSFRRSPQNPRSTNALPNGSETSIKKHQPGSIVRVKLINFVTYTKAEFNLGPHLNMIIGPNGTGKSTLVCAICLGLGWKTSHLGRAKDIGEFVKHGAKKAIIEIELAADPSRHDENPVITTKITREGNKTDFSISGKKTSNKAVLDLARSFSIQVDNLCQFLPQDRVVEFAALSPVDLLAQTQRAAAPEQMTIWHEDLKSMRKEQKQKRAEEQASADELKNMEKRQRDQEPEVERLRERSHLDNRHAALIKFRPLVQYAAAKQRYMEAKDHRKSAEKELRRLQRQTEPNLRAVNAKEEYVLRIAKTVDSRQRLVTRSDEAAQAILTRQTKIGDKINECEQEIAAEKNGMKKDRAEISRLEGVIAQLNRQMQTPPEPFDPAEINQQYRDKTAEIREIESKVEENKNQAKRFADEGRQREADIERFEMNIAHMQSQAGQQENKLRSVSAHAAQAWDWIQKHRDEFESPVFGPPLVECSIKDQSHAAAVESMIPRAEMFAFTVTSQNDFRMLQEQLYGTMKLGYVNIRTSTEPLSRFASPCSKEELHGLGLQAWIIDLIDGPEPVLAMLCDNRMLHQTGFTANDVSSAQFEALKQHPKIGSWTTRTHSLRVTRRREYGDSAVSTRVTALQRAMFFTDAPVDRQEETEIKRQILEKTDEIQQRKDAILGLKAEWKKLEDQREILVGEADELKEFKRQKQMQLANFNGLPVKRDTQQRNLDKAHERLVAARDRMQALNDKSDDLALEKGQLTLDYAHTIDVLRGLYVQLIEAEILHIEAKSDLTHLQARSADELQLVEQRKGEVERLTQETAVTLARAQELKAQCDAQDDFDDFETIVFEEVRGLDPEQLETEIETVQARLDMTEGASNTRIIQEFEERAKKIEQRQQRLSEVEASIAELQTNIEVVMQQWEPQLDELIGKISEAFSDNFSKIQCAGEVVSSSGKLLENSYEKKVNTNYNNRETESMSVLDNHRQSGGERAVSTIFYLMALQSLARAPFRVVDEINQGMDPRNERLVHSRMVDIACGESSASQYFLITPKLLNNLVYHREMKVHCIASGEYMPEDHRDLDFGALAKKALGIRGMA</sequence>
<dbReference type="Gene3D" id="3.40.50.300">
    <property type="entry name" value="P-loop containing nucleotide triphosphate hydrolases"/>
    <property type="match status" value="2"/>
</dbReference>
<evidence type="ECO:0000313" key="7">
    <source>
        <dbReference type="EMBL" id="WPG97579.1"/>
    </source>
</evidence>
<evidence type="ECO:0000256" key="2">
    <source>
        <dbReference type="ARBA" id="ARBA00018687"/>
    </source>
</evidence>
<feature type="coiled-coil region" evidence="4">
    <location>
        <begin position="926"/>
        <end position="963"/>
    </location>
</feature>
<organism evidence="7 8">
    <name type="scientific">Acrodontium crateriforme</name>
    <dbReference type="NCBI Taxonomy" id="150365"/>
    <lineage>
        <taxon>Eukaryota</taxon>
        <taxon>Fungi</taxon>
        <taxon>Dikarya</taxon>
        <taxon>Ascomycota</taxon>
        <taxon>Pezizomycotina</taxon>
        <taxon>Dothideomycetes</taxon>
        <taxon>Dothideomycetidae</taxon>
        <taxon>Mycosphaerellales</taxon>
        <taxon>Teratosphaeriaceae</taxon>
        <taxon>Acrodontium</taxon>
    </lineage>
</organism>
<dbReference type="PANTHER" id="PTHR45916">
    <property type="entry name" value="STRUCTURAL MAINTENANCE OF CHROMOSOMES PROTEIN 5"/>
    <property type="match status" value="1"/>
</dbReference>
<dbReference type="GO" id="GO:0005634">
    <property type="term" value="C:nucleus"/>
    <property type="evidence" value="ECO:0007669"/>
    <property type="project" value="TreeGrafter"/>
</dbReference>